<dbReference type="GO" id="GO:0045121">
    <property type="term" value="C:membrane raft"/>
    <property type="evidence" value="ECO:0007669"/>
    <property type="project" value="TreeGrafter"/>
</dbReference>
<dbReference type="GO" id="GO:0006924">
    <property type="term" value="P:activation-induced cell death of T cells"/>
    <property type="evidence" value="ECO:0007669"/>
    <property type="project" value="TreeGrafter"/>
</dbReference>
<keyword evidence="4" id="KW-1185">Reference proteome</keyword>
<dbReference type="SUPFAM" id="SSF57586">
    <property type="entry name" value="TNF receptor-like"/>
    <property type="match status" value="2"/>
</dbReference>
<keyword evidence="1" id="KW-1015">Disulfide bond</keyword>
<evidence type="ECO:0000313" key="4">
    <source>
        <dbReference type="Proteomes" id="UP000695023"/>
    </source>
</evidence>
<dbReference type="GO" id="GO:0043066">
    <property type="term" value="P:negative regulation of apoptotic process"/>
    <property type="evidence" value="ECO:0007669"/>
    <property type="project" value="TreeGrafter"/>
</dbReference>
<keyword evidence="2" id="KW-0732">Signal</keyword>
<protein>
    <submittedName>
        <fullName evidence="5">Tumor necrosis factor receptor superfamily member 22-like</fullName>
    </submittedName>
</protein>
<evidence type="ECO:0000256" key="1">
    <source>
        <dbReference type="PROSITE-ProRule" id="PRU00206"/>
    </source>
</evidence>
<reference evidence="5" key="1">
    <citation type="submission" date="2025-08" db="UniProtKB">
        <authorList>
            <consortium name="RefSeq"/>
        </authorList>
    </citation>
    <scope>IDENTIFICATION</scope>
</reference>
<dbReference type="PANTHER" id="PTHR46874">
    <property type="entry name" value="TUMOR NECROSIS FACTOR RECEPTOR SUPERFAMILY MEMBER 6"/>
    <property type="match status" value="1"/>
</dbReference>
<feature type="chain" id="PRO_5041245527" evidence="2">
    <location>
        <begin position="20"/>
        <end position="144"/>
    </location>
</feature>
<dbReference type="AlphaFoldDB" id="A0A9Y6JD77"/>
<evidence type="ECO:0000259" key="3">
    <source>
        <dbReference type="PROSITE" id="PS50050"/>
    </source>
</evidence>
<proteinExistence type="predicted"/>
<gene>
    <name evidence="5" type="primary">LOC106456213</name>
</gene>
<dbReference type="GO" id="GO:0097192">
    <property type="term" value="P:extrinsic apoptotic signaling pathway in absence of ligand"/>
    <property type="evidence" value="ECO:0007669"/>
    <property type="project" value="TreeGrafter"/>
</dbReference>
<feature type="repeat" description="TNFR-Cys" evidence="1">
    <location>
        <begin position="56"/>
        <end position="96"/>
    </location>
</feature>
<dbReference type="GeneID" id="106456213"/>
<organism evidence="4 5">
    <name type="scientific">Pundamilia nyererei</name>
    <dbReference type="NCBI Taxonomy" id="303518"/>
    <lineage>
        <taxon>Eukaryota</taxon>
        <taxon>Metazoa</taxon>
        <taxon>Chordata</taxon>
        <taxon>Craniata</taxon>
        <taxon>Vertebrata</taxon>
        <taxon>Euteleostomi</taxon>
        <taxon>Actinopterygii</taxon>
        <taxon>Neopterygii</taxon>
        <taxon>Teleostei</taxon>
        <taxon>Neoteleostei</taxon>
        <taxon>Acanthomorphata</taxon>
        <taxon>Ovalentaria</taxon>
        <taxon>Cichlomorphae</taxon>
        <taxon>Cichliformes</taxon>
        <taxon>Cichlidae</taxon>
        <taxon>African cichlids</taxon>
        <taxon>Pseudocrenilabrinae</taxon>
        <taxon>Haplochromini</taxon>
        <taxon>Pundamilia</taxon>
    </lineage>
</organism>
<name>A0A9Y6JD77_9CICH</name>
<dbReference type="PROSITE" id="PS50050">
    <property type="entry name" value="TNFR_NGFR_2"/>
    <property type="match status" value="1"/>
</dbReference>
<dbReference type="InterPro" id="IPR001368">
    <property type="entry name" value="TNFR/NGFR_Cys_rich_reg"/>
</dbReference>
<dbReference type="GO" id="GO:0032872">
    <property type="term" value="P:regulation of stress-activated MAPK cascade"/>
    <property type="evidence" value="ECO:0007669"/>
    <property type="project" value="TreeGrafter"/>
</dbReference>
<dbReference type="GO" id="GO:0031265">
    <property type="term" value="C:CD95 death-inducing signaling complex"/>
    <property type="evidence" value="ECO:0007669"/>
    <property type="project" value="TreeGrafter"/>
</dbReference>
<accession>A0A9Y6JD77</accession>
<feature type="disulfide bond" evidence="1">
    <location>
        <begin position="78"/>
        <end position="96"/>
    </location>
</feature>
<dbReference type="SMART" id="SM00208">
    <property type="entry name" value="TNFR"/>
    <property type="match status" value="1"/>
</dbReference>
<sequence>MDLILVFPLILALISCGQSHTEGTEQTNGSCYNLCPAGYHKVGNCDDQVKKYKCKKCVDGFYTDIENYIEKCLRCDLCNHDEIVLRPCSFNSNIVCACKHGYYNLGSDHLRECMKCSCSTCPKNDDYKRKCLKQTIGTNKTYQL</sequence>
<dbReference type="Pfam" id="PF00020">
    <property type="entry name" value="TNFR_c6"/>
    <property type="match status" value="1"/>
</dbReference>
<dbReference type="RefSeq" id="XP_013766256.1">
    <property type="nucleotide sequence ID" value="XM_013910802.1"/>
</dbReference>
<feature type="disulfide bond" evidence="1">
    <location>
        <begin position="75"/>
        <end position="88"/>
    </location>
</feature>
<feature type="domain" description="TNFR-Cys" evidence="3">
    <location>
        <begin position="56"/>
        <end position="96"/>
    </location>
</feature>
<feature type="disulfide bond" evidence="1">
    <location>
        <begin position="57"/>
        <end position="72"/>
    </location>
</feature>
<evidence type="ECO:0000256" key="2">
    <source>
        <dbReference type="SAM" id="SignalP"/>
    </source>
</evidence>
<dbReference type="GO" id="GO:0005031">
    <property type="term" value="F:tumor necrosis factor receptor activity"/>
    <property type="evidence" value="ECO:0007669"/>
    <property type="project" value="TreeGrafter"/>
</dbReference>
<dbReference type="GO" id="GO:0097049">
    <property type="term" value="P:motor neuron apoptotic process"/>
    <property type="evidence" value="ECO:0007669"/>
    <property type="project" value="TreeGrafter"/>
</dbReference>
<dbReference type="GO" id="GO:0009897">
    <property type="term" value="C:external side of plasma membrane"/>
    <property type="evidence" value="ECO:0007669"/>
    <property type="project" value="TreeGrafter"/>
</dbReference>
<evidence type="ECO:0000313" key="5">
    <source>
        <dbReference type="RefSeq" id="XP_013766256.1"/>
    </source>
</evidence>
<dbReference type="Proteomes" id="UP000695023">
    <property type="component" value="Unplaced"/>
</dbReference>
<dbReference type="Gene3D" id="2.10.50.10">
    <property type="entry name" value="Tumor Necrosis Factor Receptor, subunit A, domain 2"/>
    <property type="match status" value="2"/>
</dbReference>
<dbReference type="PANTHER" id="PTHR46874:SF1">
    <property type="entry name" value="TUMOR NECROSIS FACTOR RECEPTOR SUPERFAMILY MEMBER 6"/>
    <property type="match status" value="1"/>
</dbReference>
<feature type="signal peptide" evidence="2">
    <location>
        <begin position="1"/>
        <end position="19"/>
    </location>
</feature>
<dbReference type="GO" id="GO:0097527">
    <property type="term" value="P:necroptotic signaling pathway"/>
    <property type="evidence" value="ECO:0007669"/>
    <property type="project" value="TreeGrafter"/>
</dbReference>